<dbReference type="PROSITE" id="PS00595">
    <property type="entry name" value="AA_TRANSFER_CLASS_5"/>
    <property type="match status" value="1"/>
</dbReference>
<evidence type="ECO:0000256" key="4">
    <source>
        <dbReference type="ARBA" id="ARBA00022679"/>
    </source>
</evidence>
<evidence type="ECO:0000313" key="10">
    <source>
        <dbReference type="EMBL" id="CAH2031991.1"/>
    </source>
</evidence>
<evidence type="ECO:0000256" key="6">
    <source>
        <dbReference type="ARBA" id="ARBA00050776"/>
    </source>
</evidence>
<dbReference type="CDD" id="cd06453">
    <property type="entry name" value="SufS_like"/>
    <property type="match status" value="1"/>
</dbReference>
<keyword evidence="5 8" id="KW-0663">Pyridoxal phosphate</keyword>
<dbReference type="EC" id="2.8.1.7" evidence="3 8"/>
<dbReference type="Gene3D" id="3.40.640.10">
    <property type="entry name" value="Type I PLP-dependent aspartate aminotransferase-like (Major domain)"/>
    <property type="match status" value="1"/>
</dbReference>
<dbReference type="InterPro" id="IPR000192">
    <property type="entry name" value="Aminotrans_V_dom"/>
</dbReference>
<dbReference type="Gene3D" id="3.90.1150.10">
    <property type="entry name" value="Aspartate Aminotransferase, domain 1"/>
    <property type="match status" value="1"/>
</dbReference>
<sequence length="573" mass="62351">MSDITPDLVAQVATRLYNEIPGSQPLVATIPDSGDSARELLARAQQERPSPPAVRSGLDTLSGSDTGLELVSRAFEAIRSSSGPVSAVTSATAAAVPPEALPLSHHADSLVHQQTYRSAADSHGDLKGFVRNIQSCRHDLWHGNGSHGSFADPFAHLLAASLPKQSKLAGVPSFNVAAIRRDFPILQQKVHGLPLVWFDNAATTQKPRQVIDGLKRFYEEDNSNIHRGAHTLAARATDAFEGARDKIRDYLNAGSSEEIVFVRGTTEGINLVAHTYGQRFLQPGDEILLSELEHHANIVPWQLVARERGALLKVIPVNDRGEIKLEEYRRLLTPRTRIVGLAHANNSLGTVLPIAEMTHLAKRNGSHVLIDGAQSVAHLPVDVQALGVDFFVFSGHKIFGPTGIGAVYIRRELLEELPPWQGGGNMIKDVTFEETSYSEPPARFEAGTPNVADAYGLGLALDYVTRIGLGNIAAHEHRLLEYATEKLLGVNGLTLVGTARDKVAVTSFVLKDTPVPEVGKYLDQQGIAVRAGHHCAQPSLRRFGLEATVRPSYSFYNTFEEIDRLVAALKQFR</sequence>
<keyword evidence="4 8" id="KW-0808">Transferase</keyword>
<dbReference type="EMBL" id="OW150024">
    <property type="protein sequence ID" value="CAH2031991.1"/>
    <property type="molecule type" value="Genomic_DNA"/>
</dbReference>
<evidence type="ECO:0000259" key="9">
    <source>
        <dbReference type="Pfam" id="PF00266"/>
    </source>
</evidence>
<evidence type="ECO:0000256" key="1">
    <source>
        <dbReference type="ARBA" id="ARBA00001933"/>
    </source>
</evidence>
<evidence type="ECO:0000256" key="2">
    <source>
        <dbReference type="ARBA" id="ARBA00010447"/>
    </source>
</evidence>
<evidence type="ECO:0000256" key="7">
    <source>
        <dbReference type="RuleBase" id="RU004504"/>
    </source>
</evidence>
<reference evidence="10 11" key="1">
    <citation type="submission" date="2022-03" db="EMBL/GenBank/DDBJ databases">
        <authorList>
            <person name="Koch H."/>
        </authorList>
    </citation>
    <scope>NUCLEOTIDE SEQUENCE [LARGE SCALE GENOMIC DNA]</scope>
    <source>
        <strain evidence="10 11">G1</strain>
    </source>
</reference>
<dbReference type="InterPro" id="IPR010970">
    <property type="entry name" value="Cys_dSase_SufS"/>
</dbReference>
<dbReference type="InterPro" id="IPR020578">
    <property type="entry name" value="Aminotrans_V_PyrdxlP_BS"/>
</dbReference>
<keyword evidence="11" id="KW-1185">Reference proteome</keyword>
<dbReference type="InterPro" id="IPR015421">
    <property type="entry name" value="PyrdxlP-dep_Trfase_major"/>
</dbReference>
<dbReference type="Pfam" id="PF00266">
    <property type="entry name" value="Aminotran_5"/>
    <property type="match status" value="1"/>
</dbReference>
<comment type="cofactor">
    <cofactor evidence="1 7">
        <name>pyridoxal 5'-phosphate</name>
        <dbReference type="ChEBI" id="CHEBI:597326"/>
    </cofactor>
</comment>
<protein>
    <recommendedName>
        <fullName evidence="3 8">Cysteine desulfurase</fullName>
        <ecNumber evidence="3 8">2.8.1.7</ecNumber>
    </recommendedName>
</protein>
<dbReference type="NCBIfam" id="TIGR01979">
    <property type="entry name" value="sufS"/>
    <property type="match status" value="1"/>
</dbReference>
<dbReference type="Proteomes" id="UP001295463">
    <property type="component" value="Chromosome"/>
</dbReference>
<dbReference type="SUPFAM" id="SSF53383">
    <property type="entry name" value="PLP-dependent transferases"/>
    <property type="match status" value="1"/>
</dbReference>
<dbReference type="InterPro" id="IPR015424">
    <property type="entry name" value="PyrdxlP-dep_Trfase"/>
</dbReference>
<gene>
    <name evidence="10" type="primary">sufS</name>
    <name evidence="10" type="ORF">GEAMG1_2156</name>
</gene>
<dbReference type="InterPro" id="IPR015422">
    <property type="entry name" value="PyrdxlP-dep_Trfase_small"/>
</dbReference>
<dbReference type="PANTHER" id="PTHR43586:SF8">
    <property type="entry name" value="CYSTEINE DESULFURASE 1, CHLOROPLASTIC"/>
    <property type="match status" value="1"/>
</dbReference>
<evidence type="ECO:0000313" key="11">
    <source>
        <dbReference type="Proteomes" id="UP001295463"/>
    </source>
</evidence>
<proteinExistence type="inferred from homology"/>
<feature type="domain" description="Aminotransferase class V" evidence="9">
    <location>
        <begin position="196"/>
        <end position="565"/>
    </location>
</feature>
<evidence type="ECO:0000256" key="3">
    <source>
        <dbReference type="ARBA" id="ARBA00012239"/>
    </source>
</evidence>
<organism evidence="10 11">
    <name type="scientific">Trichlorobacter ammonificans</name>
    <dbReference type="NCBI Taxonomy" id="2916410"/>
    <lineage>
        <taxon>Bacteria</taxon>
        <taxon>Pseudomonadati</taxon>
        <taxon>Thermodesulfobacteriota</taxon>
        <taxon>Desulfuromonadia</taxon>
        <taxon>Geobacterales</taxon>
        <taxon>Geobacteraceae</taxon>
        <taxon>Trichlorobacter</taxon>
    </lineage>
</organism>
<evidence type="ECO:0000256" key="8">
    <source>
        <dbReference type="RuleBase" id="RU004506"/>
    </source>
</evidence>
<name>A0ABN8HK78_9BACT</name>
<dbReference type="GO" id="GO:0031071">
    <property type="term" value="F:cysteine desulfurase activity"/>
    <property type="evidence" value="ECO:0007669"/>
    <property type="project" value="UniProtKB-EC"/>
</dbReference>
<comment type="similarity">
    <text evidence="2 8">Belongs to the class-V pyridoxal-phosphate-dependent aminotransferase family. Csd subfamily.</text>
</comment>
<dbReference type="RefSeq" id="WP_305732774.1">
    <property type="nucleotide sequence ID" value="NZ_OW150024.1"/>
</dbReference>
<evidence type="ECO:0000256" key="5">
    <source>
        <dbReference type="ARBA" id="ARBA00022898"/>
    </source>
</evidence>
<accession>A0ABN8HK78</accession>
<comment type="catalytic activity">
    <reaction evidence="6 8">
        <text>(sulfur carrier)-H + L-cysteine = (sulfur carrier)-SH + L-alanine</text>
        <dbReference type="Rhea" id="RHEA:43892"/>
        <dbReference type="Rhea" id="RHEA-COMP:14737"/>
        <dbReference type="Rhea" id="RHEA-COMP:14739"/>
        <dbReference type="ChEBI" id="CHEBI:29917"/>
        <dbReference type="ChEBI" id="CHEBI:35235"/>
        <dbReference type="ChEBI" id="CHEBI:57972"/>
        <dbReference type="ChEBI" id="CHEBI:64428"/>
        <dbReference type="EC" id="2.8.1.7"/>
    </reaction>
</comment>
<comment type="function">
    <text evidence="8">Catalyzes the removal of elemental sulfur and selenium atoms from L-cysteine, L-cystine, L-selenocysteine, and L-selenocystine to produce L-alanine.</text>
</comment>
<dbReference type="PANTHER" id="PTHR43586">
    <property type="entry name" value="CYSTEINE DESULFURASE"/>
    <property type="match status" value="1"/>
</dbReference>